<name>A0A1F4TQ13_UNCSA</name>
<evidence type="ECO:0000256" key="3">
    <source>
        <dbReference type="SAM" id="SignalP"/>
    </source>
</evidence>
<dbReference type="Proteomes" id="UP000177309">
    <property type="component" value="Unassembled WGS sequence"/>
</dbReference>
<dbReference type="Pfam" id="PF01103">
    <property type="entry name" value="Omp85"/>
    <property type="match status" value="1"/>
</dbReference>
<dbReference type="AlphaFoldDB" id="A0A1F4TQ13"/>
<comment type="caution">
    <text evidence="5">The sequence shown here is derived from an EMBL/GenBank/DDBJ whole genome shotgun (WGS) entry which is preliminary data.</text>
</comment>
<evidence type="ECO:0000313" key="5">
    <source>
        <dbReference type="EMBL" id="OGC34727.1"/>
    </source>
</evidence>
<keyword evidence="3" id="KW-0732">Signal</keyword>
<dbReference type="InterPro" id="IPR000184">
    <property type="entry name" value="Bac_surfAg_D15"/>
</dbReference>
<dbReference type="GO" id="GO:0019867">
    <property type="term" value="C:outer membrane"/>
    <property type="evidence" value="ECO:0007669"/>
    <property type="project" value="InterPro"/>
</dbReference>
<feature type="signal peptide" evidence="3">
    <location>
        <begin position="1"/>
        <end position="19"/>
    </location>
</feature>
<evidence type="ECO:0000256" key="1">
    <source>
        <dbReference type="ARBA" id="ARBA00004370"/>
    </source>
</evidence>
<reference evidence="5 6" key="1">
    <citation type="journal article" date="2016" name="Nat. Commun.">
        <title>Thousands of microbial genomes shed light on interconnected biogeochemical processes in an aquifer system.</title>
        <authorList>
            <person name="Anantharaman K."/>
            <person name="Brown C.T."/>
            <person name="Hug L.A."/>
            <person name="Sharon I."/>
            <person name="Castelle C.J."/>
            <person name="Probst A.J."/>
            <person name="Thomas B.C."/>
            <person name="Singh A."/>
            <person name="Wilkins M.J."/>
            <person name="Karaoz U."/>
            <person name="Brodie E.L."/>
            <person name="Williams K.H."/>
            <person name="Hubbard S.S."/>
            <person name="Banfield J.F."/>
        </authorList>
    </citation>
    <scope>NUCLEOTIDE SEQUENCE [LARGE SCALE GENOMIC DNA]</scope>
</reference>
<dbReference type="Gene3D" id="2.40.160.50">
    <property type="entry name" value="membrane protein fhac: a member of the omp85/tpsb transporter family"/>
    <property type="match status" value="1"/>
</dbReference>
<proteinExistence type="predicted"/>
<evidence type="ECO:0000313" key="6">
    <source>
        <dbReference type="Proteomes" id="UP000177309"/>
    </source>
</evidence>
<keyword evidence="2" id="KW-0472">Membrane</keyword>
<gene>
    <name evidence="5" type="ORF">A2462_03290</name>
</gene>
<dbReference type="EMBL" id="MEUI01000013">
    <property type="protein sequence ID" value="OGC34727.1"/>
    <property type="molecule type" value="Genomic_DNA"/>
</dbReference>
<protein>
    <recommendedName>
        <fullName evidence="4">Bacterial surface antigen (D15) domain-containing protein</fullName>
    </recommendedName>
</protein>
<evidence type="ECO:0000256" key="2">
    <source>
        <dbReference type="ARBA" id="ARBA00023136"/>
    </source>
</evidence>
<sequence>MKRFLILLMILVFVGPALAFKVGPTGVVNGIPYLIYNSTYGAYYGVIGKGKNFFNQDESLTLSAYLISNGGNGAYFVFSLPDSADRHDKMLGLTFDLTGAIGKTVQERYYGLGNSTPATGYTTMDNVHNKLDFQFSRAISPVTQLAADFFVANNNYTNISQGANALTPQITNLASNYLGVSFKLTLDKRDQVLDPHQGIYCSTNIDFGLTNAQYVKAGFDFRSYHTPIAADQVLATRFMLEQAGGDKIPIYEYPFLGGKDTMRGYTVNRWRDKGLGLVNLEYRLPTPVPFLKGLSTVFFFEAGKVGPNLSSLGFDNWATDAGLGLHLNLGGNVIVRGDFGHGTEGTNAYFFYNQAF</sequence>
<feature type="domain" description="Bacterial surface antigen (D15)" evidence="4">
    <location>
        <begin position="123"/>
        <end position="329"/>
    </location>
</feature>
<feature type="chain" id="PRO_5009514676" description="Bacterial surface antigen (D15) domain-containing protein" evidence="3">
    <location>
        <begin position="20"/>
        <end position="356"/>
    </location>
</feature>
<evidence type="ECO:0000259" key="4">
    <source>
        <dbReference type="Pfam" id="PF01103"/>
    </source>
</evidence>
<organism evidence="5 6">
    <name type="scientific">candidate division WOR-1 bacterium RIFOXYC2_FULL_41_25</name>
    <dbReference type="NCBI Taxonomy" id="1802586"/>
    <lineage>
        <taxon>Bacteria</taxon>
        <taxon>Bacillati</taxon>
        <taxon>Saganbacteria</taxon>
    </lineage>
</organism>
<comment type="subcellular location">
    <subcellularLocation>
        <location evidence="1">Membrane</location>
    </subcellularLocation>
</comment>
<accession>A0A1F4TQ13</accession>